<accession>A0A2V3IVP8</accession>
<name>A0A2V3IVP8_9FLOR</name>
<proteinExistence type="predicted"/>
<sequence length="340" mass="38009">MKIALAFFLLLLHLTTASHRKKFVKTIIRVPHQLYDLSTNTSRPTTVAFTLYAKRPVRRSPLVFILPGGLVLPGYYTQLSHELAYRGFIVAIPDYDQRPIPPGSPPGLAEHVAYTTTFDPPCPENGQFTSAALVSSLLEHVLSRPQPRPRWLLRKILVDRIILFGHSFGGTTALQLVAGTCAITDPLGRSPIAFLCEDFRALPPEARVVGVMMFEGGLYLPFKYAIPHDQFFILGASKYFMEQYEPVLQPSGNLVDVRFSEANHFAPNDFTNSSMVTRCSIPRPLPEGLFRTDFQTQRTVISSVASVLCRSYRVFFEKRDPVLLTGLSVTNPRVETLVIG</sequence>
<evidence type="ECO:0000256" key="1">
    <source>
        <dbReference type="SAM" id="SignalP"/>
    </source>
</evidence>
<organism evidence="2 3">
    <name type="scientific">Gracilariopsis chorda</name>
    <dbReference type="NCBI Taxonomy" id="448386"/>
    <lineage>
        <taxon>Eukaryota</taxon>
        <taxon>Rhodophyta</taxon>
        <taxon>Florideophyceae</taxon>
        <taxon>Rhodymeniophycidae</taxon>
        <taxon>Gracilariales</taxon>
        <taxon>Gracilariaceae</taxon>
        <taxon>Gracilariopsis</taxon>
    </lineage>
</organism>
<gene>
    <name evidence="2" type="ORF">BWQ96_05040</name>
</gene>
<evidence type="ECO:0000313" key="3">
    <source>
        <dbReference type="Proteomes" id="UP000247409"/>
    </source>
</evidence>
<comment type="caution">
    <text evidence="2">The sequence shown here is derived from an EMBL/GenBank/DDBJ whole genome shotgun (WGS) entry which is preliminary data.</text>
</comment>
<keyword evidence="1" id="KW-0732">Signal</keyword>
<dbReference type="Proteomes" id="UP000247409">
    <property type="component" value="Unassembled WGS sequence"/>
</dbReference>
<dbReference type="InterPro" id="IPR029058">
    <property type="entry name" value="AB_hydrolase_fold"/>
</dbReference>
<dbReference type="Gene3D" id="3.40.50.1820">
    <property type="entry name" value="alpha/beta hydrolase"/>
    <property type="match status" value="1"/>
</dbReference>
<feature type="signal peptide" evidence="1">
    <location>
        <begin position="1"/>
        <end position="17"/>
    </location>
</feature>
<keyword evidence="3" id="KW-1185">Reference proteome</keyword>
<evidence type="ECO:0000313" key="2">
    <source>
        <dbReference type="EMBL" id="PXF45210.1"/>
    </source>
</evidence>
<protein>
    <recommendedName>
        <fullName evidence="4">1-alkyl-2-acetylglycerophosphocholine esterase</fullName>
    </recommendedName>
</protein>
<dbReference type="EMBL" id="NBIV01000067">
    <property type="protein sequence ID" value="PXF45210.1"/>
    <property type="molecule type" value="Genomic_DNA"/>
</dbReference>
<dbReference type="SUPFAM" id="SSF53474">
    <property type="entry name" value="alpha/beta-Hydrolases"/>
    <property type="match status" value="1"/>
</dbReference>
<reference evidence="2 3" key="1">
    <citation type="journal article" date="2018" name="Mol. Biol. Evol.">
        <title>Analysis of the draft genome of the red seaweed Gracilariopsis chorda provides insights into genome size evolution in Rhodophyta.</title>
        <authorList>
            <person name="Lee J."/>
            <person name="Yang E.C."/>
            <person name="Graf L."/>
            <person name="Yang J.H."/>
            <person name="Qiu H."/>
            <person name="Zel Zion U."/>
            <person name="Chan C.X."/>
            <person name="Stephens T.G."/>
            <person name="Weber A.P.M."/>
            <person name="Boo G.H."/>
            <person name="Boo S.M."/>
            <person name="Kim K.M."/>
            <person name="Shin Y."/>
            <person name="Jung M."/>
            <person name="Lee S.J."/>
            <person name="Yim H.S."/>
            <person name="Lee J.H."/>
            <person name="Bhattacharya D."/>
            <person name="Yoon H.S."/>
        </authorList>
    </citation>
    <scope>NUCLEOTIDE SEQUENCE [LARGE SCALE GENOMIC DNA]</scope>
    <source>
        <strain evidence="2 3">SKKU-2015</strain>
        <tissue evidence="2">Whole body</tissue>
    </source>
</reference>
<feature type="chain" id="PRO_5016180012" description="1-alkyl-2-acetylglycerophosphocholine esterase" evidence="1">
    <location>
        <begin position="18"/>
        <end position="340"/>
    </location>
</feature>
<evidence type="ECO:0008006" key="4">
    <source>
        <dbReference type="Google" id="ProtNLM"/>
    </source>
</evidence>
<dbReference type="AlphaFoldDB" id="A0A2V3IVP8"/>